<dbReference type="FunFam" id="2.70.170.10:FF:000028">
    <property type="entry name" value="AcetylCholine Receptor"/>
    <property type="match status" value="1"/>
</dbReference>
<dbReference type="EMBL" id="KB203301">
    <property type="protein sequence ID" value="ESO85172.1"/>
    <property type="molecule type" value="Genomic_DNA"/>
</dbReference>
<comment type="similarity">
    <text evidence="5">Belongs to the ligand-gated ion channel (TC 1.A.9) family.</text>
</comment>
<evidence type="ECO:0000256" key="1">
    <source>
        <dbReference type="ARBA" id="ARBA00004141"/>
    </source>
</evidence>
<feature type="non-terminal residue" evidence="8">
    <location>
        <position position="1"/>
    </location>
</feature>
<dbReference type="InterPro" id="IPR018000">
    <property type="entry name" value="Neurotransmitter_ion_chnl_CS"/>
</dbReference>
<dbReference type="CDD" id="cd19051">
    <property type="entry name" value="LGIC_TM_cation"/>
    <property type="match status" value="1"/>
</dbReference>
<evidence type="ECO:0000313" key="8">
    <source>
        <dbReference type="EMBL" id="ESO85172.1"/>
    </source>
</evidence>
<keyword evidence="4 5" id="KW-0472">Membrane</keyword>
<feature type="domain" description="Neurotransmitter-gated ion-channel transmembrane" evidence="7">
    <location>
        <begin position="202"/>
        <end position="283"/>
    </location>
</feature>
<feature type="non-terminal residue" evidence="8">
    <location>
        <position position="283"/>
    </location>
</feature>
<dbReference type="GO" id="GO:0004888">
    <property type="term" value="F:transmembrane signaling receptor activity"/>
    <property type="evidence" value="ECO:0007669"/>
    <property type="project" value="InterPro"/>
</dbReference>
<comment type="caution">
    <text evidence="5">Lacks conserved residue(s) required for the propagation of feature annotation.</text>
</comment>
<accession>V3ZLJ9</accession>
<dbReference type="HOGENOM" id="CLU_018074_2_1_1"/>
<keyword evidence="5" id="KW-0813">Transport</keyword>
<sequence>LFETLFDDYNTLVKPRYNVSHIINVVVSFNLYSLSGIDEKQQRLTFTGWCSFKWKDEFLVWNRTEYGVDILTISADKIWTPDIQIFNSDINFGPIEVAPSRSLIYWNGSVGWYPGSKFSTYCKINIRHFPFDSQMCNINAGLWSSMLDGVTLEGHQPIIFSSFEENSEWEIVYFKYSKVVSDYLLQYTILLKRRYMFQILNIILPIVILSLLTNLVFLLPVESGEKVSLSISILLSYTVLITLVVSVLPSNSDNVCLLAVYIISLVFLSALSTLATVLVVYFH</sequence>
<dbReference type="PRINTS" id="PR00252">
    <property type="entry name" value="NRIONCHANNEL"/>
</dbReference>
<dbReference type="RefSeq" id="XP_009064065.1">
    <property type="nucleotide sequence ID" value="XM_009065817.1"/>
</dbReference>
<dbReference type="Pfam" id="PF02931">
    <property type="entry name" value="Neur_chan_LBD"/>
    <property type="match status" value="1"/>
</dbReference>
<dbReference type="PANTHER" id="PTHR18945">
    <property type="entry name" value="NEUROTRANSMITTER GATED ION CHANNEL"/>
    <property type="match status" value="1"/>
</dbReference>
<dbReference type="KEGG" id="lgi:LOTGIDRAFT_54546"/>
<proteinExistence type="inferred from homology"/>
<evidence type="ECO:0008006" key="10">
    <source>
        <dbReference type="Google" id="ProtNLM"/>
    </source>
</evidence>
<dbReference type="InterPro" id="IPR036719">
    <property type="entry name" value="Neuro-gated_channel_TM_sf"/>
</dbReference>
<evidence type="ECO:0000256" key="2">
    <source>
        <dbReference type="ARBA" id="ARBA00022692"/>
    </source>
</evidence>
<dbReference type="OMA" id="CTIHIAS"/>
<evidence type="ECO:0000256" key="4">
    <source>
        <dbReference type="ARBA" id="ARBA00023136"/>
    </source>
</evidence>
<dbReference type="InterPro" id="IPR038050">
    <property type="entry name" value="Neuro_actylchol_rec"/>
</dbReference>
<dbReference type="GO" id="GO:0005230">
    <property type="term" value="F:extracellular ligand-gated monoatomic ion channel activity"/>
    <property type="evidence" value="ECO:0007669"/>
    <property type="project" value="InterPro"/>
</dbReference>
<dbReference type="GO" id="GO:0016020">
    <property type="term" value="C:membrane"/>
    <property type="evidence" value="ECO:0007669"/>
    <property type="project" value="UniProtKB-SubCell"/>
</dbReference>
<keyword evidence="2 5" id="KW-0812">Transmembrane</keyword>
<evidence type="ECO:0000259" key="6">
    <source>
        <dbReference type="Pfam" id="PF02931"/>
    </source>
</evidence>
<dbReference type="InterPro" id="IPR006202">
    <property type="entry name" value="Neur_chan_lig-bd"/>
</dbReference>
<keyword evidence="5" id="KW-0406">Ion transport</keyword>
<dbReference type="Pfam" id="PF02932">
    <property type="entry name" value="Neur_chan_memb"/>
    <property type="match status" value="1"/>
</dbReference>
<dbReference type="PROSITE" id="PS00236">
    <property type="entry name" value="NEUROTR_ION_CHANNEL"/>
    <property type="match status" value="1"/>
</dbReference>
<dbReference type="Gene3D" id="1.20.58.390">
    <property type="entry name" value="Neurotransmitter-gated ion-channel transmembrane domain"/>
    <property type="match status" value="1"/>
</dbReference>
<dbReference type="Proteomes" id="UP000030746">
    <property type="component" value="Unassembled WGS sequence"/>
</dbReference>
<keyword evidence="3 5" id="KW-1133">Transmembrane helix</keyword>
<evidence type="ECO:0000256" key="5">
    <source>
        <dbReference type="RuleBase" id="RU000687"/>
    </source>
</evidence>
<comment type="subcellular location">
    <subcellularLocation>
        <location evidence="1">Membrane</location>
        <topology evidence="1">Multi-pass membrane protein</topology>
    </subcellularLocation>
</comment>
<evidence type="ECO:0000256" key="3">
    <source>
        <dbReference type="ARBA" id="ARBA00022989"/>
    </source>
</evidence>
<evidence type="ECO:0000259" key="7">
    <source>
        <dbReference type="Pfam" id="PF02932"/>
    </source>
</evidence>
<dbReference type="GeneID" id="20251285"/>
<dbReference type="InterPro" id="IPR006029">
    <property type="entry name" value="Neurotrans-gated_channel_TM"/>
</dbReference>
<protein>
    <recommendedName>
        <fullName evidence="10">Neurotransmitter-gated ion-channel ligand-binding domain-containing protein</fullName>
    </recommendedName>
</protein>
<reference evidence="8 9" key="1">
    <citation type="journal article" date="2013" name="Nature">
        <title>Insights into bilaterian evolution from three spiralian genomes.</title>
        <authorList>
            <person name="Simakov O."/>
            <person name="Marletaz F."/>
            <person name="Cho S.J."/>
            <person name="Edsinger-Gonzales E."/>
            <person name="Havlak P."/>
            <person name="Hellsten U."/>
            <person name="Kuo D.H."/>
            <person name="Larsson T."/>
            <person name="Lv J."/>
            <person name="Arendt D."/>
            <person name="Savage R."/>
            <person name="Osoegawa K."/>
            <person name="de Jong P."/>
            <person name="Grimwood J."/>
            <person name="Chapman J.A."/>
            <person name="Shapiro H."/>
            <person name="Aerts A."/>
            <person name="Otillar R.P."/>
            <person name="Terry A.Y."/>
            <person name="Boore J.L."/>
            <person name="Grigoriev I.V."/>
            <person name="Lindberg D.R."/>
            <person name="Seaver E.C."/>
            <person name="Weisblat D.A."/>
            <person name="Putnam N.H."/>
            <person name="Rokhsar D.S."/>
        </authorList>
    </citation>
    <scope>NUCLEOTIDE SEQUENCE [LARGE SCALE GENOMIC DNA]</scope>
</reference>
<keyword evidence="9" id="KW-1185">Reference proteome</keyword>
<dbReference type="AlphaFoldDB" id="V3ZLJ9"/>
<feature type="transmembrane region" description="Helical" evidence="5">
    <location>
        <begin position="227"/>
        <end position="248"/>
    </location>
</feature>
<dbReference type="InterPro" id="IPR036734">
    <property type="entry name" value="Neur_chan_lig-bd_sf"/>
</dbReference>
<gene>
    <name evidence="8" type="ORF">LOTGIDRAFT_54546</name>
</gene>
<dbReference type="STRING" id="225164.V3ZLJ9"/>
<dbReference type="SUPFAM" id="SSF90112">
    <property type="entry name" value="Neurotransmitter-gated ion-channel transmembrane pore"/>
    <property type="match status" value="1"/>
</dbReference>
<organism evidence="8 9">
    <name type="scientific">Lottia gigantea</name>
    <name type="common">Giant owl limpet</name>
    <dbReference type="NCBI Taxonomy" id="225164"/>
    <lineage>
        <taxon>Eukaryota</taxon>
        <taxon>Metazoa</taxon>
        <taxon>Spiralia</taxon>
        <taxon>Lophotrochozoa</taxon>
        <taxon>Mollusca</taxon>
        <taxon>Gastropoda</taxon>
        <taxon>Patellogastropoda</taxon>
        <taxon>Lottioidea</taxon>
        <taxon>Lottiidae</taxon>
        <taxon>Lottia</taxon>
    </lineage>
</organism>
<feature type="transmembrane region" description="Helical" evidence="5">
    <location>
        <begin position="255"/>
        <end position="282"/>
    </location>
</feature>
<dbReference type="InterPro" id="IPR006201">
    <property type="entry name" value="Neur_channel"/>
</dbReference>
<dbReference type="SUPFAM" id="SSF63712">
    <property type="entry name" value="Nicotinic receptor ligand binding domain-like"/>
    <property type="match status" value="1"/>
</dbReference>
<feature type="domain" description="Neurotransmitter-gated ion-channel ligand-binding" evidence="6">
    <location>
        <begin position="1"/>
        <end position="194"/>
    </location>
</feature>
<name>V3ZLJ9_LOTGI</name>
<keyword evidence="5" id="KW-0407">Ion channel</keyword>
<evidence type="ECO:0000313" key="9">
    <source>
        <dbReference type="Proteomes" id="UP000030746"/>
    </source>
</evidence>
<feature type="transmembrane region" description="Helical" evidence="5">
    <location>
        <begin position="199"/>
        <end position="221"/>
    </location>
</feature>
<dbReference type="CDD" id="cd18989">
    <property type="entry name" value="LGIC_ECD_cation"/>
    <property type="match status" value="1"/>
</dbReference>
<dbReference type="Gene3D" id="2.70.170.10">
    <property type="entry name" value="Neurotransmitter-gated ion-channel ligand-binding domain"/>
    <property type="match status" value="1"/>
</dbReference>
<dbReference type="OrthoDB" id="6110917at2759"/>
<dbReference type="CTD" id="20251285"/>